<name>A0ABQ5AZM6_9ASTR</name>
<sequence length="132" mass="15377">EELIRASRLKKELQEVMAEPILSDNMKKAPTESNLSITSNEIKIELSKEFLVKLSKNMYHETYNDDVVEHIAKGDGKITIWEELVEKLFCRFYPESYDGDDEMFDEGENWGIDPLEFLSNVNTSCKNHKKSR</sequence>
<protein>
    <submittedName>
        <fullName evidence="1">Uncharacterized protein</fullName>
    </submittedName>
</protein>
<reference evidence="1" key="1">
    <citation type="journal article" date="2022" name="Int. J. Mol. Sci.">
        <title>Draft Genome of Tanacetum Coccineum: Genomic Comparison of Closely Related Tanacetum-Family Plants.</title>
        <authorList>
            <person name="Yamashiro T."/>
            <person name="Shiraishi A."/>
            <person name="Nakayama K."/>
            <person name="Satake H."/>
        </authorList>
    </citation>
    <scope>NUCLEOTIDE SEQUENCE</scope>
</reference>
<reference evidence="1" key="2">
    <citation type="submission" date="2022-01" db="EMBL/GenBank/DDBJ databases">
        <authorList>
            <person name="Yamashiro T."/>
            <person name="Shiraishi A."/>
            <person name="Satake H."/>
            <person name="Nakayama K."/>
        </authorList>
    </citation>
    <scope>NUCLEOTIDE SEQUENCE</scope>
</reference>
<comment type="caution">
    <text evidence="1">The sequence shown here is derived from an EMBL/GenBank/DDBJ whole genome shotgun (WGS) entry which is preliminary data.</text>
</comment>
<evidence type="ECO:0000313" key="1">
    <source>
        <dbReference type="EMBL" id="GJT06897.1"/>
    </source>
</evidence>
<dbReference type="Proteomes" id="UP001151760">
    <property type="component" value="Unassembled WGS sequence"/>
</dbReference>
<feature type="non-terminal residue" evidence="1">
    <location>
        <position position="1"/>
    </location>
</feature>
<organism evidence="1 2">
    <name type="scientific">Tanacetum coccineum</name>
    <dbReference type="NCBI Taxonomy" id="301880"/>
    <lineage>
        <taxon>Eukaryota</taxon>
        <taxon>Viridiplantae</taxon>
        <taxon>Streptophyta</taxon>
        <taxon>Embryophyta</taxon>
        <taxon>Tracheophyta</taxon>
        <taxon>Spermatophyta</taxon>
        <taxon>Magnoliopsida</taxon>
        <taxon>eudicotyledons</taxon>
        <taxon>Gunneridae</taxon>
        <taxon>Pentapetalae</taxon>
        <taxon>asterids</taxon>
        <taxon>campanulids</taxon>
        <taxon>Asterales</taxon>
        <taxon>Asteraceae</taxon>
        <taxon>Asteroideae</taxon>
        <taxon>Anthemideae</taxon>
        <taxon>Anthemidinae</taxon>
        <taxon>Tanacetum</taxon>
    </lineage>
</organism>
<gene>
    <name evidence="1" type="ORF">Tco_0841359</name>
</gene>
<accession>A0ABQ5AZM6</accession>
<keyword evidence="2" id="KW-1185">Reference proteome</keyword>
<evidence type="ECO:0000313" key="2">
    <source>
        <dbReference type="Proteomes" id="UP001151760"/>
    </source>
</evidence>
<proteinExistence type="predicted"/>
<dbReference type="EMBL" id="BQNB010012707">
    <property type="protein sequence ID" value="GJT06897.1"/>
    <property type="molecule type" value="Genomic_DNA"/>
</dbReference>